<dbReference type="AlphaFoldDB" id="A0AAW0CC87"/>
<dbReference type="EMBL" id="JAWWNJ010000019">
    <property type="protein sequence ID" value="KAK7036274.1"/>
    <property type="molecule type" value="Genomic_DNA"/>
</dbReference>
<dbReference type="GO" id="GO:0016491">
    <property type="term" value="F:oxidoreductase activity"/>
    <property type="evidence" value="ECO:0007669"/>
    <property type="project" value="InterPro"/>
</dbReference>
<dbReference type="InterPro" id="IPR002937">
    <property type="entry name" value="Amino_oxidase"/>
</dbReference>
<keyword evidence="3" id="KW-1185">Reference proteome</keyword>
<evidence type="ECO:0000313" key="2">
    <source>
        <dbReference type="EMBL" id="KAK7036274.1"/>
    </source>
</evidence>
<feature type="domain" description="Amine oxidase" evidence="1">
    <location>
        <begin position="5"/>
        <end position="190"/>
    </location>
</feature>
<name>A0AAW0CC87_9AGAR</name>
<comment type="caution">
    <text evidence="2">The sequence shown here is derived from an EMBL/GenBank/DDBJ whole genome shotgun (WGS) entry which is preliminary data.</text>
</comment>
<dbReference type="SUPFAM" id="SSF54373">
    <property type="entry name" value="FAD-linked reductases, C-terminal domain"/>
    <property type="match status" value="1"/>
</dbReference>
<dbReference type="Proteomes" id="UP001362999">
    <property type="component" value="Unassembled WGS sequence"/>
</dbReference>
<dbReference type="SUPFAM" id="SSF51905">
    <property type="entry name" value="FAD/NAD(P)-binding domain"/>
    <property type="match status" value="1"/>
</dbReference>
<reference evidence="2 3" key="1">
    <citation type="journal article" date="2024" name="J Genomics">
        <title>Draft genome sequencing and assembly of Favolaschia claudopus CIRM-BRFM 2984 isolated from oak limbs.</title>
        <authorList>
            <person name="Navarro D."/>
            <person name="Drula E."/>
            <person name="Chaduli D."/>
            <person name="Cazenave R."/>
            <person name="Ahrendt S."/>
            <person name="Wang J."/>
            <person name="Lipzen A."/>
            <person name="Daum C."/>
            <person name="Barry K."/>
            <person name="Grigoriev I.V."/>
            <person name="Favel A."/>
            <person name="Rosso M.N."/>
            <person name="Martin F."/>
        </authorList>
    </citation>
    <scope>NUCLEOTIDE SEQUENCE [LARGE SCALE GENOMIC DNA]</scope>
    <source>
        <strain evidence="2 3">CIRM-BRFM 2984</strain>
    </source>
</reference>
<evidence type="ECO:0000259" key="1">
    <source>
        <dbReference type="Pfam" id="PF01593"/>
    </source>
</evidence>
<proteinExistence type="predicted"/>
<gene>
    <name evidence="2" type="ORF">R3P38DRAFT_3263660</name>
</gene>
<dbReference type="Gene3D" id="1.10.10.1620">
    <property type="match status" value="1"/>
</dbReference>
<dbReference type="Gene3D" id="3.90.660.10">
    <property type="match status" value="1"/>
</dbReference>
<evidence type="ECO:0000313" key="3">
    <source>
        <dbReference type="Proteomes" id="UP001362999"/>
    </source>
</evidence>
<dbReference type="InterPro" id="IPR036188">
    <property type="entry name" value="FAD/NAD-bd_sf"/>
</dbReference>
<organism evidence="2 3">
    <name type="scientific">Favolaschia claudopus</name>
    <dbReference type="NCBI Taxonomy" id="2862362"/>
    <lineage>
        <taxon>Eukaryota</taxon>
        <taxon>Fungi</taxon>
        <taxon>Dikarya</taxon>
        <taxon>Basidiomycota</taxon>
        <taxon>Agaricomycotina</taxon>
        <taxon>Agaricomycetes</taxon>
        <taxon>Agaricomycetidae</taxon>
        <taxon>Agaricales</taxon>
        <taxon>Marasmiineae</taxon>
        <taxon>Mycenaceae</taxon>
        <taxon>Favolaschia</taxon>
    </lineage>
</organism>
<dbReference type="Pfam" id="PF01593">
    <property type="entry name" value="Amino_oxidase"/>
    <property type="match status" value="1"/>
</dbReference>
<accession>A0AAW0CC87</accession>
<sequence>MISDRPRWPMDKELAIRSMHFEALYKMGLRFKTRFWERVSQSEPSEGGQSTTDLPIRWIVFPSNGIGSDGPGVLLVYAWMTDASTWLPLTAIERRNLALSCIDKLYDGEVDPQSREPIKVHDLLIGTADAIWSASTATGDAMFLPGQFESRFEPARRPEGPIYFAGEHLSHHHTWISGALNSALYTVRLLLEDQSLPRLAPNLPGFPRIIGAHDKMGAVPNISFTFSSVFPGRQPTVVRGEQESDKEKYPLDLGMDDKCPLGPQMVSLSGLGSG</sequence>
<protein>
    <recommendedName>
        <fullName evidence="1">Amine oxidase domain-containing protein</fullName>
    </recommendedName>
</protein>